<protein>
    <submittedName>
        <fullName evidence="1">Uncharacterized protein YukE</fullName>
    </submittedName>
</protein>
<dbReference type="AlphaFoldDB" id="A0A7W5DZT4"/>
<dbReference type="Pfam" id="PF06013">
    <property type="entry name" value="WXG100"/>
    <property type="match status" value="1"/>
</dbReference>
<gene>
    <name evidence="1" type="ORF">FHS27_003398</name>
</gene>
<name>A0A7W5DZT4_9BACT</name>
<organism evidence="1 2">
    <name type="scientific">Aporhodopirellula rubra</name>
    <dbReference type="NCBI Taxonomy" id="980271"/>
    <lineage>
        <taxon>Bacteria</taxon>
        <taxon>Pseudomonadati</taxon>
        <taxon>Planctomycetota</taxon>
        <taxon>Planctomycetia</taxon>
        <taxon>Pirellulales</taxon>
        <taxon>Pirellulaceae</taxon>
        <taxon>Aporhodopirellula</taxon>
    </lineage>
</organism>
<dbReference type="SUPFAM" id="SSF158414">
    <property type="entry name" value="HP0062-like"/>
    <property type="match status" value="1"/>
</dbReference>
<keyword evidence="2" id="KW-1185">Reference proteome</keyword>
<accession>A0A7W5DZT4</accession>
<evidence type="ECO:0000313" key="1">
    <source>
        <dbReference type="EMBL" id="MBB3207573.1"/>
    </source>
</evidence>
<dbReference type="InterPro" id="IPR029013">
    <property type="entry name" value="HP0062-like_sf"/>
</dbReference>
<proteinExistence type="predicted"/>
<comment type="caution">
    <text evidence="1">The sequence shown here is derived from an EMBL/GenBank/DDBJ whole genome shotgun (WGS) entry which is preliminary data.</text>
</comment>
<dbReference type="RefSeq" id="WP_009095388.1">
    <property type="nucleotide sequence ID" value="NZ_JACHXU010000011.1"/>
</dbReference>
<dbReference type="EMBL" id="JACHXU010000011">
    <property type="protein sequence ID" value="MBB3207573.1"/>
    <property type="molecule type" value="Genomic_DNA"/>
</dbReference>
<dbReference type="InterPro" id="IPR010310">
    <property type="entry name" value="T7SS_ESAT-6-like"/>
</dbReference>
<evidence type="ECO:0000313" key="2">
    <source>
        <dbReference type="Proteomes" id="UP000536179"/>
    </source>
</evidence>
<reference evidence="1 2" key="1">
    <citation type="submission" date="2020-08" db="EMBL/GenBank/DDBJ databases">
        <title>Genomic Encyclopedia of Type Strains, Phase III (KMG-III): the genomes of soil and plant-associated and newly described type strains.</title>
        <authorList>
            <person name="Whitman W."/>
        </authorList>
    </citation>
    <scope>NUCLEOTIDE SEQUENCE [LARGE SCALE GENOMIC DNA]</scope>
    <source>
        <strain evidence="1 2">CECT 8075</strain>
    </source>
</reference>
<sequence length="89" mass="10566">MNQAIGDPDQIRQFAAQLAQFTEELRQRGGSLAAQMNQLEQTWRDEQQRKFSQEFQDQLRQLQRLIQATDQHVPYLMRKAEQLDSYLGR</sequence>
<dbReference type="Gene3D" id="1.10.287.850">
    <property type="entry name" value="HP0062-like domain"/>
    <property type="match status" value="1"/>
</dbReference>
<dbReference type="Proteomes" id="UP000536179">
    <property type="component" value="Unassembled WGS sequence"/>
</dbReference>